<keyword evidence="4" id="KW-0722">Serine protease inhibitor</keyword>
<dbReference type="PRINTS" id="PR00759">
    <property type="entry name" value="BASICPTASE"/>
</dbReference>
<evidence type="ECO:0000259" key="8">
    <source>
        <dbReference type="PROSITE" id="PS50279"/>
    </source>
</evidence>
<feature type="domain" description="BPTI/Kunitz inhibitor" evidence="8">
    <location>
        <begin position="24"/>
        <end position="74"/>
    </location>
</feature>
<dbReference type="PANTHER" id="PTHR10083:SF376">
    <property type="entry name" value="SERINE PEPTIDASE INHIBITOR, KUNITZ TYPE, 3"/>
    <property type="match status" value="1"/>
</dbReference>
<proteinExistence type="predicted"/>
<evidence type="ECO:0000256" key="4">
    <source>
        <dbReference type="ARBA" id="ARBA00022900"/>
    </source>
</evidence>
<dbReference type="PROSITE" id="PS50279">
    <property type="entry name" value="BPTI_KUNITZ_2"/>
    <property type="match status" value="2"/>
</dbReference>
<feature type="signal peptide" evidence="7">
    <location>
        <begin position="1"/>
        <end position="19"/>
    </location>
</feature>
<dbReference type="GO" id="GO:0005615">
    <property type="term" value="C:extracellular space"/>
    <property type="evidence" value="ECO:0007669"/>
    <property type="project" value="TreeGrafter"/>
</dbReference>
<keyword evidence="6" id="KW-0472">Membrane</keyword>
<accession>A0A8T3E9D9</accession>
<comment type="subcellular location">
    <subcellularLocation>
        <location evidence="1">Secreted</location>
    </subcellularLocation>
</comment>
<keyword evidence="2" id="KW-0964">Secreted</keyword>
<dbReference type="OrthoDB" id="4473401at2759"/>
<name>A0A8T3E9D9_9TELE</name>
<dbReference type="SUPFAM" id="SSF57362">
    <property type="entry name" value="BPTI-like"/>
    <property type="match status" value="2"/>
</dbReference>
<evidence type="ECO:0000256" key="2">
    <source>
        <dbReference type="ARBA" id="ARBA00022525"/>
    </source>
</evidence>
<keyword evidence="7" id="KW-0732">Signal</keyword>
<keyword evidence="10" id="KW-1185">Reference proteome</keyword>
<dbReference type="CDD" id="cd00109">
    <property type="entry name" value="Kunitz-type"/>
    <property type="match status" value="1"/>
</dbReference>
<dbReference type="Pfam" id="PF00014">
    <property type="entry name" value="Kunitz_BPTI"/>
    <property type="match status" value="2"/>
</dbReference>
<reference evidence="9" key="1">
    <citation type="submission" date="2021-01" db="EMBL/GenBank/DDBJ databases">
        <authorList>
            <person name="Zahm M."/>
            <person name="Roques C."/>
            <person name="Cabau C."/>
            <person name="Klopp C."/>
            <person name="Donnadieu C."/>
            <person name="Jouanno E."/>
            <person name="Lampietro C."/>
            <person name="Louis A."/>
            <person name="Herpin A."/>
            <person name="Echchiki A."/>
            <person name="Berthelot C."/>
            <person name="Parey E."/>
            <person name="Roest-Crollius H."/>
            <person name="Braasch I."/>
            <person name="Postlethwait J."/>
            <person name="Bobe J."/>
            <person name="Montfort J."/>
            <person name="Bouchez O."/>
            <person name="Begum T."/>
            <person name="Mejri S."/>
            <person name="Adams A."/>
            <person name="Chen W.-J."/>
            <person name="Guiguen Y."/>
        </authorList>
    </citation>
    <scope>NUCLEOTIDE SEQUENCE</scope>
    <source>
        <tissue evidence="9">Blood</tissue>
    </source>
</reference>
<dbReference type="PROSITE" id="PS00280">
    <property type="entry name" value="BPTI_KUNITZ_1"/>
    <property type="match status" value="1"/>
</dbReference>
<organism evidence="9 10">
    <name type="scientific">Albula goreensis</name>
    <dbReference type="NCBI Taxonomy" id="1534307"/>
    <lineage>
        <taxon>Eukaryota</taxon>
        <taxon>Metazoa</taxon>
        <taxon>Chordata</taxon>
        <taxon>Craniata</taxon>
        <taxon>Vertebrata</taxon>
        <taxon>Euteleostomi</taxon>
        <taxon>Actinopterygii</taxon>
        <taxon>Neopterygii</taxon>
        <taxon>Teleostei</taxon>
        <taxon>Albuliformes</taxon>
        <taxon>Albulidae</taxon>
        <taxon>Albula</taxon>
    </lineage>
</organism>
<dbReference type="Proteomes" id="UP000829720">
    <property type="component" value="Unassembled WGS sequence"/>
</dbReference>
<sequence length="202" mass="22544">MRQLVIFAVLLATFYTVQTWQEFCSFPVDPGTGEEVLVRLYYDQAQDKCVPFRYGGMGGNENRFVTDQMCMRNCSSKAVDLYPLDERLACHLKKHFGDCHSHHLVWYYDAVQAKCKKFHYTGCGGNGNKFIDERTCNATCSGIHDTDTPVGMIIGIVLGVIGAVIIIVVIVLTVKKKPNKKKAKTAAKEDNPPLTVEAVEMS</sequence>
<dbReference type="CDD" id="cd22593">
    <property type="entry name" value="Kunitz_conkunitzin"/>
    <property type="match status" value="1"/>
</dbReference>
<evidence type="ECO:0000256" key="6">
    <source>
        <dbReference type="SAM" id="Phobius"/>
    </source>
</evidence>
<dbReference type="InterPro" id="IPR002223">
    <property type="entry name" value="Kunitz_BPTI"/>
</dbReference>
<dbReference type="SMART" id="SM00131">
    <property type="entry name" value="KU"/>
    <property type="match status" value="2"/>
</dbReference>
<feature type="chain" id="PRO_5035810929" description="BPTI/Kunitz inhibitor domain-containing protein" evidence="7">
    <location>
        <begin position="20"/>
        <end position="202"/>
    </location>
</feature>
<feature type="transmembrane region" description="Helical" evidence="6">
    <location>
        <begin position="150"/>
        <end position="174"/>
    </location>
</feature>
<dbReference type="InterPro" id="IPR020901">
    <property type="entry name" value="Prtase_inh_Kunz-CS"/>
</dbReference>
<keyword evidence="5" id="KW-1015">Disulfide bond</keyword>
<evidence type="ECO:0000256" key="7">
    <source>
        <dbReference type="SAM" id="SignalP"/>
    </source>
</evidence>
<evidence type="ECO:0000256" key="3">
    <source>
        <dbReference type="ARBA" id="ARBA00022690"/>
    </source>
</evidence>
<evidence type="ECO:0000313" key="10">
    <source>
        <dbReference type="Proteomes" id="UP000829720"/>
    </source>
</evidence>
<evidence type="ECO:0000256" key="1">
    <source>
        <dbReference type="ARBA" id="ARBA00004613"/>
    </source>
</evidence>
<dbReference type="Gene3D" id="4.10.410.10">
    <property type="entry name" value="Pancreatic trypsin inhibitor Kunitz domain"/>
    <property type="match status" value="2"/>
</dbReference>
<keyword evidence="3" id="KW-0646">Protease inhibitor</keyword>
<comment type="caution">
    <text evidence="9">The sequence shown here is derived from an EMBL/GenBank/DDBJ whole genome shotgun (WGS) entry which is preliminary data.</text>
</comment>
<dbReference type="AlphaFoldDB" id="A0A8T3E9D9"/>
<evidence type="ECO:0000313" key="9">
    <source>
        <dbReference type="EMBL" id="KAI1904447.1"/>
    </source>
</evidence>
<keyword evidence="6" id="KW-0812">Transmembrane</keyword>
<dbReference type="PANTHER" id="PTHR10083">
    <property type="entry name" value="KUNITZ-TYPE PROTEASE INHIBITOR-RELATED"/>
    <property type="match status" value="1"/>
</dbReference>
<dbReference type="GO" id="GO:0004867">
    <property type="term" value="F:serine-type endopeptidase inhibitor activity"/>
    <property type="evidence" value="ECO:0007669"/>
    <property type="project" value="UniProtKB-KW"/>
</dbReference>
<protein>
    <recommendedName>
        <fullName evidence="8">BPTI/Kunitz inhibitor domain-containing protein</fullName>
    </recommendedName>
</protein>
<dbReference type="InterPro" id="IPR050098">
    <property type="entry name" value="TFPI/VKTCI-like"/>
</dbReference>
<keyword evidence="6" id="KW-1133">Transmembrane helix</keyword>
<feature type="domain" description="BPTI/Kunitz inhibitor" evidence="8">
    <location>
        <begin position="90"/>
        <end position="140"/>
    </location>
</feature>
<evidence type="ECO:0000256" key="5">
    <source>
        <dbReference type="ARBA" id="ARBA00023157"/>
    </source>
</evidence>
<gene>
    <name evidence="9" type="ORF">AGOR_G00005740</name>
</gene>
<dbReference type="EMBL" id="JAERUA010000001">
    <property type="protein sequence ID" value="KAI1904447.1"/>
    <property type="molecule type" value="Genomic_DNA"/>
</dbReference>
<dbReference type="InterPro" id="IPR036880">
    <property type="entry name" value="Kunitz_BPTI_sf"/>
</dbReference>